<evidence type="ECO:0000256" key="3">
    <source>
        <dbReference type="SAM" id="SignalP"/>
    </source>
</evidence>
<name>A0A6G1J4C5_9PLEO</name>
<dbReference type="PANTHER" id="PTHR43248:SF25">
    <property type="entry name" value="AB HYDROLASE-1 DOMAIN-CONTAINING PROTEIN-RELATED"/>
    <property type="match status" value="1"/>
</dbReference>
<keyword evidence="6" id="KW-1185">Reference proteome</keyword>
<sequence>MHLYHSLMGTTLLATAIAHFTFEDVFGYHKRDMVDHLINFSNFSEVPASHELLWFSCFDDYNPYLSCANLLVPLDYDDITTPYIHTAWIKYAPFNDSAEDILFNPGGPGVSGVDLVKEAGDVLALMLGSKYNIVGFDPRGVGFSGPELSCNSTMPRFMPLTLPLPELYQLAYAYGQYCTRANAKTDAEYAGTMATAKDIMHFVSLHHSQKNGHQAESRSERTPIVGETKKETRLKGEAKLWYYGVSYGTVLGQTLAALYPNQIGRMILDGNTDGVQYYTGVTPSDVDAADAAFHDFFATCYEAGPKMCPYYGNATSVDDIENRYLVLLQNLREMPAPDVSGPRVRTDIDVVYVMFDAMYRPLTEWWYLAESLARLEFGYHDVAYGRRPTNPPGRYSQRSESADDAPTFITCLDADKNFAIESFDNYLEAIEVYKKESYYAGYFLSLLNLRMCIGMDLAPPPSQQFPGFNMSGTRTSFPILFVNPLRDPITPISSAYKMSSLFPGSSVLALNASGHSTLSAPSACIHQALWSYLQKGTLPPSGTVCQPNRRPFGLY</sequence>
<accession>A0A6G1J4C5</accession>
<evidence type="ECO:0000256" key="2">
    <source>
        <dbReference type="ARBA" id="ARBA00022801"/>
    </source>
</evidence>
<dbReference type="EMBL" id="MU005579">
    <property type="protein sequence ID" value="KAF2685085.1"/>
    <property type="molecule type" value="Genomic_DNA"/>
</dbReference>
<dbReference type="OrthoDB" id="425534at2759"/>
<dbReference type="InterPro" id="IPR029058">
    <property type="entry name" value="AB_hydrolase_fold"/>
</dbReference>
<protein>
    <submittedName>
        <fullName evidence="5">Alpha/beta-hydrolase</fullName>
    </submittedName>
</protein>
<dbReference type="Gene3D" id="3.40.50.1820">
    <property type="entry name" value="alpha/beta hydrolase"/>
    <property type="match status" value="1"/>
</dbReference>
<dbReference type="SUPFAM" id="SSF53474">
    <property type="entry name" value="alpha/beta-Hydrolases"/>
    <property type="match status" value="1"/>
</dbReference>
<dbReference type="AlphaFoldDB" id="A0A6G1J4C5"/>
<keyword evidence="2 5" id="KW-0378">Hydrolase</keyword>
<dbReference type="InterPro" id="IPR051601">
    <property type="entry name" value="Serine_prot/Carboxylest_S33"/>
</dbReference>
<proteinExistence type="inferred from homology"/>
<feature type="domain" description="Peptidase S33 tripeptidyl aminopeptidase-like C-terminal" evidence="4">
    <location>
        <begin position="452"/>
        <end position="545"/>
    </location>
</feature>
<evidence type="ECO:0000259" key="4">
    <source>
        <dbReference type="Pfam" id="PF08386"/>
    </source>
</evidence>
<dbReference type="GO" id="GO:0016787">
    <property type="term" value="F:hydrolase activity"/>
    <property type="evidence" value="ECO:0007669"/>
    <property type="project" value="UniProtKB-KW"/>
</dbReference>
<feature type="signal peptide" evidence="3">
    <location>
        <begin position="1"/>
        <end position="18"/>
    </location>
</feature>
<evidence type="ECO:0000256" key="1">
    <source>
        <dbReference type="ARBA" id="ARBA00010088"/>
    </source>
</evidence>
<dbReference type="Proteomes" id="UP000799291">
    <property type="component" value="Unassembled WGS sequence"/>
</dbReference>
<comment type="similarity">
    <text evidence="1">Belongs to the peptidase S33 family.</text>
</comment>
<organism evidence="5 6">
    <name type="scientific">Lentithecium fluviatile CBS 122367</name>
    <dbReference type="NCBI Taxonomy" id="1168545"/>
    <lineage>
        <taxon>Eukaryota</taxon>
        <taxon>Fungi</taxon>
        <taxon>Dikarya</taxon>
        <taxon>Ascomycota</taxon>
        <taxon>Pezizomycotina</taxon>
        <taxon>Dothideomycetes</taxon>
        <taxon>Pleosporomycetidae</taxon>
        <taxon>Pleosporales</taxon>
        <taxon>Massarineae</taxon>
        <taxon>Lentitheciaceae</taxon>
        <taxon>Lentithecium</taxon>
    </lineage>
</organism>
<feature type="chain" id="PRO_5026170894" evidence="3">
    <location>
        <begin position="19"/>
        <end position="555"/>
    </location>
</feature>
<dbReference type="PANTHER" id="PTHR43248">
    <property type="entry name" value="2-SUCCINYL-6-HYDROXY-2,4-CYCLOHEXADIENE-1-CARBOXYLATE SYNTHASE"/>
    <property type="match status" value="1"/>
</dbReference>
<evidence type="ECO:0000313" key="6">
    <source>
        <dbReference type="Proteomes" id="UP000799291"/>
    </source>
</evidence>
<evidence type="ECO:0000313" key="5">
    <source>
        <dbReference type="EMBL" id="KAF2685085.1"/>
    </source>
</evidence>
<dbReference type="InterPro" id="IPR013595">
    <property type="entry name" value="Pept_S33_TAP-like_C"/>
</dbReference>
<keyword evidence="3" id="KW-0732">Signal</keyword>
<dbReference type="Pfam" id="PF08386">
    <property type="entry name" value="Abhydrolase_4"/>
    <property type="match status" value="1"/>
</dbReference>
<reference evidence="5" key="1">
    <citation type="journal article" date="2020" name="Stud. Mycol.">
        <title>101 Dothideomycetes genomes: a test case for predicting lifestyles and emergence of pathogens.</title>
        <authorList>
            <person name="Haridas S."/>
            <person name="Albert R."/>
            <person name="Binder M."/>
            <person name="Bloem J."/>
            <person name="Labutti K."/>
            <person name="Salamov A."/>
            <person name="Andreopoulos B."/>
            <person name="Baker S."/>
            <person name="Barry K."/>
            <person name="Bills G."/>
            <person name="Bluhm B."/>
            <person name="Cannon C."/>
            <person name="Castanera R."/>
            <person name="Culley D."/>
            <person name="Daum C."/>
            <person name="Ezra D."/>
            <person name="Gonzalez J."/>
            <person name="Henrissat B."/>
            <person name="Kuo A."/>
            <person name="Liang C."/>
            <person name="Lipzen A."/>
            <person name="Lutzoni F."/>
            <person name="Magnuson J."/>
            <person name="Mondo S."/>
            <person name="Nolan M."/>
            <person name="Ohm R."/>
            <person name="Pangilinan J."/>
            <person name="Park H.-J."/>
            <person name="Ramirez L."/>
            <person name="Alfaro M."/>
            <person name="Sun H."/>
            <person name="Tritt A."/>
            <person name="Yoshinaga Y."/>
            <person name="Zwiers L.-H."/>
            <person name="Turgeon B."/>
            <person name="Goodwin S."/>
            <person name="Spatafora J."/>
            <person name="Crous P."/>
            <person name="Grigoriev I."/>
        </authorList>
    </citation>
    <scope>NUCLEOTIDE SEQUENCE</scope>
    <source>
        <strain evidence="5">CBS 122367</strain>
    </source>
</reference>
<gene>
    <name evidence="5" type="ORF">K458DRAFT_387978</name>
</gene>